<dbReference type="OrthoDB" id="1750637at2759"/>
<dbReference type="eggNOG" id="KOG0989">
    <property type="taxonomic scope" value="Eukaryota"/>
</dbReference>
<protein>
    <submittedName>
        <fullName evidence="2">Uncharacterized protein</fullName>
    </submittedName>
</protein>
<evidence type="ECO:0000313" key="2">
    <source>
        <dbReference type="EMBL" id="KFK43690.1"/>
    </source>
</evidence>
<dbReference type="AlphaFoldDB" id="A0A087HNI8"/>
<evidence type="ECO:0000313" key="3">
    <source>
        <dbReference type="Proteomes" id="UP000029120"/>
    </source>
</evidence>
<accession>A0A087HNI8</accession>
<dbReference type="Proteomes" id="UP000029120">
    <property type="component" value="Chromosome 1"/>
</dbReference>
<dbReference type="EMBL" id="CM002869">
    <property type="protein sequence ID" value="KFK43690.1"/>
    <property type="molecule type" value="Genomic_DNA"/>
</dbReference>
<feature type="compositionally biased region" description="Polar residues" evidence="1">
    <location>
        <begin position="91"/>
        <end position="106"/>
    </location>
</feature>
<organism evidence="2 3">
    <name type="scientific">Arabis alpina</name>
    <name type="common">Alpine rock-cress</name>
    <dbReference type="NCBI Taxonomy" id="50452"/>
    <lineage>
        <taxon>Eukaryota</taxon>
        <taxon>Viridiplantae</taxon>
        <taxon>Streptophyta</taxon>
        <taxon>Embryophyta</taxon>
        <taxon>Tracheophyta</taxon>
        <taxon>Spermatophyta</taxon>
        <taxon>Magnoliopsida</taxon>
        <taxon>eudicotyledons</taxon>
        <taxon>Gunneridae</taxon>
        <taxon>Pentapetalae</taxon>
        <taxon>rosids</taxon>
        <taxon>malvids</taxon>
        <taxon>Brassicales</taxon>
        <taxon>Brassicaceae</taxon>
        <taxon>Arabideae</taxon>
        <taxon>Arabis</taxon>
    </lineage>
</organism>
<feature type="compositionally biased region" description="Polar residues" evidence="1">
    <location>
        <begin position="32"/>
        <end position="58"/>
    </location>
</feature>
<reference evidence="3" key="1">
    <citation type="journal article" date="2015" name="Nat. Plants">
        <title>Genome expansion of Arabis alpina linked with retrotransposition and reduced symmetric DNA methylation.</title>
        <authorList>
            <person name="Willing E.M."/>
            <person name="Rawat V."/>
            <person name="Mandakova T."/>
            <person name="Maumus F."/>
            <person name="James G.V."/>
            <person name="Nordstroem K.J."/>
            <person name="Becker C."/>
            <person name="Warthmann N."/>
            <person name="Chica C."/>
            <person name="Szarzynska B."/>
            <person name="Zytnicki M."/>
            <person name="Albani M.C."/>
            <person name="Kiefer C."/>
            <person name="Bergonzi S."/>
            <person name="Castaings L."/>
            <person name="Mateos J.L."/>
            <person name="Berns M.C."/>
            <person name="Bujdoso N."/>
            <person name="Piofczyk T."/>
            <person name="de Lorenzo L."/>
            <person name="Barrero-Sicilia C."/>
            <person name="Mateos I."/>
            <person name="Piednoel M."/>
            <person name="Hagmann J."/>
            <person name="Chen-Min-Tao R."/>
            <person name="Iglesias-Fernandez R."/>
            <person name="Schuster S.C."/>
            <person name="Alonso-Blanco C."/>
            <person name="Roudier F."/>
            <person name="Carbonero P."/>
            <person name="Paz-Ares J."/>
            <person name="Davis S.J."/>
            <person name="Pecinka A."/>
            <person name="Quesneville H."/>
            <person name="Colot V."/>
            <person name="Lysak M.A."/>
            <person name="Weigel D."/>
            <person name="Coupland G."/>
            <person name="Schneeberger K."/>
        </authorList>
    </citation>
    <scope>NUCLEOTIDE SEQUENCE [LARGE SCALE GENOMIC DNA]</scope>
    <source>
        <strain evidence="3">cv. Pajares</strain>
    </source>
</reference>
<gene>
    <name evidence="2" type="ordered locus">AALP_Aa1g160500</name>
</gene>
<keyword evidence="3" id="KW-1185">Reference proteome</keyword>
<sequence>MSGLRISDPSKLHLKKELTQIRKVAKCLRDPGTTSSWKSPLASSRSVAESPASNNVEILSNNLLDSQFPTRPESSREFGKEKERKVFLYNWKTQKTPSDKSGFSRNSDGEEDDDDVSDARNGGDSYLGETRSASMVFRSRNTNLVLPGFSKITKSGFSKKLFSV</sequence>
<name>A0A087HNI8_ARAAL</name>
<proteinExistence type="predicted"/>
<dbReference type="Gramene" id="KFK43690">
    <property type="protein sequence ID" value="KFK43690"/>
    <property type="gene ID" value="AALP_AA1G160500"/>
</dbReference>
<feature type="region of interest" description="Disordered" evidence="1">
    <location>
        <begin position="29"/>
        <end position="58"/>
    </location>
</feature>
<evidence type="ECO:0000256" key="1">
    <source>
        <dbReference type="SAM" id="MobiDB-lite"/>
    </source>
</evidence>
<feature type="region of interest" description="Disordered" evidence="1">
    <location>
        <begin position="89"/>
        <end position="128"/>
    </location>
</feature>